<evidence type="ECO:0000259" key="10">
    <source>
        <dbReference type="PROSITE" id="PS51713"/>
    </source>
</evidence>
<evidence type="ECO:0000256" key="4">
    <source>
        <dbReference type="ARBA" id="ARBA00022884"/>
    </source>
</evidence>
<feature type="domain" description="Era-type G" evidence="10">
    <location>
        <begin position="13"/>
        <end position="181"/>
    </location>
</feature>
<evidence type="ECO:0000256" key="1">
    <source>
        <dbReference type="ARBA" id="ARBA00007921"/>
    </source>
</evidence>
<dbReference type="SUPFAM" id="SSF54814">
    <property type="entry name" value="Prokaryotic type KH domain (KH-domain type II)"/>
    <property type="match status" value="1"/>
</dbReference>
<dbReference type="GO" id="GO:0000028">
    <property type="term" value="P:ribosomal small subunit assembly"/>
    <property type="evidence" value="ECO:0007669"/>
    <property type="project" value="TreeGrafter"/>
</dbReference>
<dbReference type="InterPro" id="IPR005225">
    <property type="entry name" value="Small_GTP-bd"/>
</dbReference>
<dbReference type="GO" id="GO:0005829">
    <property type="term" value="C:cytosol"/>
    <property type="evidence" value="ECO:0007669"/>
    <property type="project" value="TreeGrafter"/>
</dbReference>
<evidence type="ECO:0000256" key="6">
    <source>
        <dbReference type="HAMAP-Rule" id="MF_00367"/>
    </source>
</evidence>
<dbReference type="CDD" id="cd04163">
    <property type="entry name" value="Era"/>
    <property type="match status" value="1"/>
</dbReference>
<comment type="subcellular location">
    <subcellularLocation>
        <location evidence="6">Cytoplasm</location>
    </subcellularLocation>
    <subcellularLocation>
        <location evidence="6">Cell membrane</location>
        <topology evidence="6">Peripheral membrane protein</topology>
    </subcellularLocation>
</comment>
<keyword evidence="4 6" id="KW-0694">RNA-binding</keyword>
<dbReference type="InterPro" id="IPR030388">
    <property type="entry name" value="G_ERA_dom"/>
</dbReference>
<comment type="function">
    <text evidence="6">An essential GTPase that binds both GDP and GTP, with rapid nucleotide exchange. Plays a role in 16S rRNA processing and 30S ribosomal subunit biogenesis and possibly also in cell cycle regulation and energy metabolism.</text>
</comment>
<dbReference type="PANTHER" id="PTHR42698">
    <property type="entry name" value="GTPASE ERA"/>
    <property type="match status" value="1"/>
</dbReference>
<dbReference type="GO" id="GO:0005886">
    <property type="term" value="C:plasma membrane"/>
    <property type="evidence" value="ECO:0007669"/>
    <property type="project" value="UniProtKB-SubCell"/>
</dbReference>
<dbReference type="InterPro" id="IPR015946">
    <property type="entry name" value="KH_dom-like_a/b"/>
</dbReference>
<name>A0A1F6M9M1_9BACT</name>
<comment type="subunit">
    <text evidence="6">Monomer.</text>
</comment>
<gene>
    <name evidence="6" type="primary">era</name>
    <name evidence="11" type="ORF">A3D53_00435</name>
</gene>
<dbReference type="Gene3D" id="3.40.50.300">
    <property type="entry name" value="P-loop containing nucleotide triphosphate hydrolases"/>
    <property type="match status" value="1"/>
</dbReference>
<organism evidence="11 12">
    <name type="scientific">Candidatus Magasanikbacteria bacterium RIFCSPHIGHO2_02_FULL_45_10</name>
    <dbReference type="NCBI Taxonomy" id="1798679"/>
    <lineage>
        <taxon>Bacteria</taxon>
        <taxon>Candidatus Magasanikiibacteriota</taxon>
    </lineage>
</organism>
<keyword evidence="5 6" id="KW-0342">GTP-binding</keyword>
<evidence type="ECO:0000256" key="7">
    <source>
        <dbReference type="PROSITE-ProRule" id="PRU01050"/>
    </source>
</evidence>
<reference evidence="11 12" key="1">
    <citation type="journal article" date="2016" name="Nat. Commun.">
        <title>Thousands of microbial genomes shed light on interconnected biogeochemical processes in an aquifer system.</title>
        <authorList>
            <person name="Anantharaman K."/>
            <person name="Brown C.T."/>
            <person name="Hug L.A."/>
            <person name="Sharon I."/>
            <person name="Castelle C.J."/>
            <person name="Probst A.J."/>
            <person name="Thomas B.C."/>
            <person name="Singh A."/>
            <person name="Wilkins M.J."/>
            <person name="Karaoz U."/>
            <person name="Brodie E.L."/>
            <person name="Williams K.H."/>
            <person name="Hubbard S.S."/>
            <person name="Banfield J.F."/>
        </authorList>
    </citation>
    <scope>NUCLEOTIDE SEQUENCE [LARGE SCALE GENOMIC DNA]</scope>
</reference>
<dbReference type="InterPro" id="IPR027417">
    <property type="entry name" value="P-loop_NTPase"/>
</dbReference>
<dbReference type="EMBL" id="MFQA01000047">
    <property type="protein sequence ID" value="OGH68326.1"/>
    <property type="molecule type" value="Genomic_DNA"/>
</dbReference>
<dbReference type="Pfam" id="PF07650">
    <property type="entry name" value="KH_2"/>
    <property type="match status" value="1"/>
</dbReference>
<dbReference type="GO" id="GO:0043024">
    <property type="term" value="F:ribosomal small subunit binding"/>
    <property type="evidence" value="ECO:0007669"/>
    <property type="project" value="TreeGrafter"/>
</dbReference>
<feature type="region of interest" description="G3" evidence="7">
    <location>
        <begin position="68"/>
        <end position="71"/>
    </location>
</feature>
<evidence type="ECO:0000313" key="12">
    <source>
        <dbReference type="Proteomes" id="UP000176413"/>
    </source>
</evidence>
<dbReference type="PRINTS" id="PR00326">
    <property type="entry name" value="GTP1OBG"/>
</dbReference>
<dbReference type="InterPro" id="IPR006073">
    <property type="entry name" value="GTP-bd"/>
</dbReference>
<keyword evidence="6" id="KW-0690">Ribosome biogenesis</keyword>
<dbReference type="AlphaFoldDB" id="A0A1F6M9M1"/>
<dbReference type="PANTHER" id="PTHR42698:SF1">
    <property type="entry name" value="GTPASE ERA, MITOCHONDRIAL"/>
    <property type="match status" value="1"/>
</dbReference>
<dbReference type="GO" id="GO:0005525">
    <property type="term" value="F:GTP binding"/>
    <property type="evidence" value="ECO:0007669"/>
    <property type="project" value="UniProtKB-UniRule"/>
</dbReference>
<evidence type="ECO:0000259" key="9">
    <source>
        <dbReference type="PROSITE" id="PS50823"/>
    </source>
</evidence>
<dbReference type="PROSITE" id="PS51713">
    <property type="entry name" value="G_ERA"/>
    <property type="match status" value="1"/>
</dbReference>
<feature type="region of interest" description="G1" evidence="7">
    <location>
        <begin position="21"/>
        <end position="28"/>
    </location>
</feature>
<dbReference type="Gene3D" id="3.30.300.20">
    <property type="match status" value="1"/>
</dbReference>
<keyword evidence="6" id="KW-0472">Membrane</keyword>
<dbReference type="NCBIfam" id="TIGR00436">
    <property type="entry name" value="era"/>
    <property type="match status" value="1"/>
</dbReference>
<dbReference type="HAMAP" id="MF_00367">
    <property type="entry name" value="GTPase_Era"/>
    <property type="match status" value="1"/>
</dbReference>
<feature type="binding site" evidence="6">
    <location>
        <begin position="132"/>
        <end position="135"/>
    </location>
    <ligand>
        <name>GTP</name>
        <dbReference type="ChEBI" id="CHEBI:37565"/>
    </ligand>
</feature>
<dbReference type="InterPro" id="IPR009019">
    <property type="entry name" value="KH_sf_prok-type"/>
</dbReference>
<dbReference type="GO" id="GO:0070181">
    <property type="term" value="F:small ribosomal subunit rRNA binding"/>
    <property type="evidence" value="ECO:0007669"/>
    <property type="project" value="UniProtKB-UniRule"/>
</dbReference>
<feature type="region of interest" description="G4" evidence="7">
    <location>
        <begin position="132"/>
        <end position="135"/>
    </location>
</feature>
<keyword evidence="6" id="KW-0963">Cytoplasm</keyword>
<dbReference type="Proteomes" id="UP000176413">
    <property type="component" value="Unassembled WGS sequence"/>
</dbReference>
<comment type="caution">
    <text evidence="11">The sequence shown here is derived from an EMBL/GenBank/DDBJ whole genome shotgun (WGS) entry which is preliminary data.</text>
</comment>
<dbReference type="PROSITE" id="PS50823">
    <property type="entry name" value="KH_TYPE_2"/>
    <property type="match status" value="1"/>
</dbReference>
<dbReference type="GO" id="GO:0003924">
    <property type="term" value="F:GTPase activity"/>
    <property type="evidence" value="ECO:0007669"/>
    <property type="project" value="UniProtKB-UniRule"/>
</dbReference>
<dbReference type="InterPro" id="IPR004044">
    <property type="entry name" value="KH_dom_type_2"/>
</dbReference>
<feature type="binding site" evidence="6">
    <location>
        <begin position="68"/>
        <end position="72"/>
    </location>
    <ligand>
        <name>GTP</name>
        <dbReference type="ChEBI" id="CHEBI:37565"/>
    </ligand>
</feature>
<feature type="region of interest" description="G5" evidence="7">
    <location>
        <begin position="160"/>
        <end position="162"/>
    </location>
</feature>
<dbReference type="NCBIfam" id="TIGR00231">
    <property type="entry name" value="small_GTP"/>
    <property type="match status" value="1"/>
</dbReference>
<feature type="domain" description="KH type-2" evidence="9">
    <location>
        <begin position="212"/>
        <end position="293"/>
    </location>
</feature>
<comment type="similarity">
    <text evidence="1 6 7 8">Belongs to the TRAFAC class TrmE-Era-EngA-EngB-Septin-like GTPase superfamily. Era GTPase family.</text>
</comment>
<dbReference type="SUPFAM" id="SSF52540">
    <property type="entry name" value="P-loop containing nucleoside triphosphate hydrolases"/>
    <property type="match status" value="1"/>
</dbReference>
<evidence type="ECO:0000256" key="8">
    <source>
        <dbReference type="RuleBase" id="RU003761"/>
    </source>
</evidence>
<dbReference type="InterPro" id="IPR005662">
    <property type="entry name" value="GTPase_Era-like"/>
</dbReference>
<accession>A0A1F6M9M1</accession>
<dbReference type="Pfam" id="PF01926">
    <property type="entry name" value="MMR_HSR1"/>
    <property type="match status" value="1"/>
</dbReference>
<dbReference type="NCBIfam" id="NF000908">
    <property type="entry name" value="PRK00089.1"/>
    <property type="match status" value="1"/>
</dbReference>
<comment type="caution">
    <text evidence="6">Lacks conserved residue(s) required for the propagation of feature annotation.</text>
</comment>
<proteinExistence type="inferred from homology"/>
<keyword evidence="3 6" id="KW-0547">Nucleotide-binding</keyword>
<evidence type="ECO:0000256" key="3">
    <source>
        <dbReference type="ARBA" id="ARBA00022741"/>
    </source>
</evidence>
<evidence type="ECO:0000256" key="5">
    <source>
        <dbReference type="ARBA" id="ARBA00023134"/>
    </source>
</evidence>
<dbReference type="CDD" id="cd22534">
    <property type="entry name" value="KH-II_Era"/>
    <property type="match status" value="1"/>
</dbReference>
<keyword evidence="6" id="KW-0699">rRNA-binding</keyword>
<sequence>MNDTPIAETKNKKSGIITLVGRSNVGKSTLLNTIIGTKISAVTDKPQTTRNVIHGVLNRPEGQAVFVDTPGIFKDHHNHLSGQLTDSVYEALKEIDVLIYVVDPTKPLGSEERSILATVRQQQKIPKILVINKSDLPEKEREFYDDYKMLAEEFTAVFELSALKNRHIQPLIDKVFELLPAGELLYPENQLTNVDKEFWIAEIIREKIFLALRKEVPYSTHVIVESIEEKTDAKKNVVLVIKATIYTYDKRYKEMIIGAGGRAIKEIGIAARKELEQATNKKVFLDLQVEADKHWMERL</sequence>
<evidence type="ECO:0000256" key="2">
    <source>
        <dbReference type="ARBA" id="ARBA00020484"/>
    </source>
</evidence>
<feature type="region of interest" description="G2" evidence="7">
    <location>
        <begin position="47"/>
        <end position="51"/>
    </location>
</feature>
<evidence type="ECO:0000313" key="11">
    <source>
        <dbReference type="EMBL" id="OGH68326.1"/>
    </source>
</evidence>
<keyword evidence="6" id="KW-1003">Cell membrane</keyword>
<protein>
    <recommendedName>
        <fullName evidence="2 6">GTPase Era</fullName>
    </recommendedName>
</protein>